<evidence type="ECO:0000313" key="3">
    <source>
        <dbReference type="Proteomes" id="UP001272137"/>
    </source>
</evidence>
<organism evidence="2 3">
    <name type="scientific">Burkholderia thailandensis</name>
    <dbReference type="NCBI Taxonomy" id="57975"/>
    <lineage>
        <taxon>Bacteria</taxon>
        <taxon>Pseudomonadati</taxon>
        <taxon>Pseudomonadota</taxon>
        <taxon>Betaproteobacteria</taxon>
        <taxon>Burkholderiales</taxon>
        <taxon>Burkholderiaceae</taxon>
        <taxon>Burkholderia</taxon>
        <taxon>pseudomallei group</taxon>
    </lineage>
</organism>
<feature type="region of interest" description="Disordered" evidence="1">
    <location>
        <begin position="50"/>
        <end position="74"/>
    </location>
</feature>
<evidence type="ECO:0000256" key="1">
    <source>
        <dbReference type="SAM" id="MobiDB-lite"/>
    </source>
</evidence>
<evidence type="ECO:0000313" key="2">
    <source>
        <dbReference type="EMBL" id="MDW9251849.1"/>
    </source>
</evidence>
<gene>
    <name evidence="2" type="ORF">C7S16_4533</name>
</gene>
<dbReference type="AlphaFoldDB" id="A0AAW9CMK4"/>
<reference evidence="2" key="1">
    <citation type="submission" date="2018-08" db="EMBL/GenBank/DDBJ databases">
        <title>Identification of Burkholderia cepacia strains that express a Burkholderia pseudomallei-like capsular polysaccharide.</title>
        <authorList>
            <person name="Burtnick M.N."/>
            <person name="Vongsouvath M."/>
            <person name="Newton P."/>
            <person name="Wuthiekanun V."/>
            <person name="Limmathurotsakul D."/>
            <person name="Brett P.J."/>
            <person name="Chantratita N."/>
            <person name="Dance D.A."/>
        </authorList>
    </citation>
    <scope>NUCLEOTIDE SEQUENCE</scope>
    <source>
        <strain evidence="2">SBXCC001</strain>
    </source>
</reference>
<sequence>MGTRASGGAAHRTACLIGPDNRCSIRLAAEFGYREAAVAEYEGEPMRVFERPAAGPRSPSDRPSAVVTGRLARR</sequence>
<dbReference type="EMBL" id="QXCT01000001">
    <property type="protein sequence ID" value="MDW9251849.1"/>
    <property type="molecule type" value="Genomic_DNA"/>
</dbReference>
<dbReference type="Proteomes" id="UP001272137">
    <property type="component" value="Unassembled WGS sequence"/>
</dbReference>
<protein>
    <submittedName>
        <fullName evidence="2">Acetyltransferase, GNAT family</fullName>
    </submittedName>
</protein>
<proteinExistence type="predicted"/>
<accession>A0AAW9CMK4</accession>
<comment type="caution">
    <text evidence="2">The sequence shown here is derived from an EMBL/GenBank/DDBJ whole genome shotgun (WGS) entry which is preliminary data.</text>
</comment>
<name>A0AAW9CMK4_BURTH</name>